<feature type="region of interest" description="Disordered" evidence="1">
    <location>
        <begin position="429"/>
        <end position="491"/>
    </location>
</feature>
<dbReference type="PANTHER" id="PTHR16078:SF1">
    <property type="entry name" value="COILED-COIL DOMAIN-CONTAINING PROTEIN 87"/>
    <property type="match status" value="1"/>
</dbReference>
<dbReference type="Proteomes" id="UP001470230">
    <property type="component" value="Unassembled WGS sequence"/>
</dbReference>
<protein>
    <submittedName>
        <fullName evidence="2">Uncharacterized protein</fullName>
    </submittedName>
</protein>
<dbReference type="InterPro" id="IPR037383">
    <property type="entry name" value="CCDC87"/>
</dbReference>
<evidence type="ECO:0000256" key="1">
    <source>
        <dbReference type="SAM" id="MobiDB-lite"/>
    </source>
</evidence>
<dbReference type="PANTHER" id="PTHR16078">
    <property type="entry name" value="COILED-COIL DOMAIN-CONTAINING PROTEIN 87"/>
    <property type="match status" value="1"/>
</dbReference>
<dbReference type="EMBL" id="JAPFFF010000006">
    <property type="protein sequence ID" value="KAK8888006.1"/>
    <property type="molecule type" value="Genomic_DNA"/>
</dbReference>
<proteinExistence type="predicted"/>
<gene>
    <name evidence="2" type="ORF">M9Y10_039066</name>
</gene>
<name>A0ABR2KB71_9EUKA</name>
<feature type="region of interest" description="Disordered" evidence="1">
    <location>
        <begin position="291"/>
        <end position="367"/>
    </location>
</feature>
<reference evidence="2 3" key="1">
    <citation type="submission" date="2024-04" db="EMBL/GenBank/DDBJ databases">
        <title>Tritrichomonas musculus Genome.</title>
        <authorList>
            <person name="Alves-Ferreira E."/>
            <person name="Grigg M."/>
            <person name="Lorenzi H."/>
            <person name="Galac M."/>
        </authorList>
    </citation>
    <scope>NUCLEOTIDE SEQUENCE [LARGE SCALE GENOMIC DNA]</scope>
    <source>
        <strain evidence="2 3">EAF2021</strain>
    </source>
</reference>
<organism evidence="2 3">
    <name type="scientific">Tritrichomonas musculus</name>
    <dbReference type="NCBI Taxonomy" id="1915356"/>
    <lineage>
        <taxon>Eukaryota</taxon>
        <taxon>Metamonada</taxon>
        <taxon>Parabasalia</taxon>
        <taxon>Tritrichomonadida</taxon>
        <taxon>Tritrichomonadidae</taxon>
        <taxon>Tritrichomonas</taxon>
    </lineage>
</organism>
<feature type="compositionally biased region" description="Low complexity" evidence="1">
    <location>
        <begin position="429"/>
        <end position="466"/>
    </location>
</feature>
<feature type="compositionally biased region" description="Polar residues" evidence="1">
    <location>
        <begin position="337"/>
        <end position="367"/>
    </location>
</feature>
<feature type="compositionally biased region" description="Basic and acidic residues" evidence="1">
    <location>
        <begin position="308"/>
        <end position="321"/>
    </location>
</feature>
<comment type="caution">
    <text evidence="2">The sequence shown here is derived from an EMBL/GenBank/DDBJ whole genome shotgun (WGS) entry which is preliminary data.</text>
</comment>
<accession>A0ABR2KB71</accession>
<evidence type="ECO:0000313" key="3">
    <source>
        <dbReference type="Proteomes" id="UP001470230"/>
    </source>
</evidence>
<sequence length="701" mass="80889">MSKKKIKVLQSDSVSQLIRNNPILPLQKEKDVRNNYGVRPSLEVVPPFNPKPVDEAITDAGKYIIKMQKKGYVKLQEEAQNPHQIYQSSLIKYKKLKKESEENIQQEKKPKKALESYQTFWQTTDIVKKTVKELNELRFENNFEHYEVESRFRDQVASFVRIMNNDGMLEQKNKTKAELSKIMLLFLSKVKDIRKNLIQNYLSKGILLYSKLNANQQKEFIKFKPLKQENNDQNQDTNDEKLDSNFLNRIKQTSADFPKAYQITGLGFDGFSPDNERVKLQKELKQLAVSMHSAVDKPPAPILPNSSRKTEKNTPRDDQSIPRKRVNIIMMPKINRKGSQSALSKSTLPKPPNYSSENQNNLSTKTVLPSLTPNDVYSTYWDIQDPLAEARQGFAPNALKMIEELGQRSNKDYLKQFPTTDFANQLNKQNESNQIESENESNQIESENESNQIESENESISTQNNSDDIYQDDDNYNGPIQLDHIQNSKKRKKRIMAGDQISLRDNIFSTSITNLRLSDDEILQNSSATQRPNYLFDSKSDDIQFLIRQTSDLENGDMSQAIYKRLELIWQNLGFSVTQKLQMVIKYSESTEESSKLNSALKFWEEANSSAMNYQKAYAAYKDFLKYSFTDKGAEHISVSDLNNNLIESEKNLLQVAKSLKSMFGDDLVFRGKKVDDVIKSRRMKLKLLQGKVQSKDDQDE</sequence>
<keyword evidence="3" id="KW-1185">Reference proteome</keyword>
<feature type="region of interest" description="Disordered" evidence="1">
    <location>
        <begin position="224"/>
        <end position="244"/>
    </location>
</feature>
<evidence type="ECO:0000313" key="2">
    <source>
        <dbReference type="EMBL" id="KAK8888006.1"/>
    </source>
</evidence>